<dbReference type="PROSITE" id="PS50202">
    <property type="entry name" value="MSP"/>
    <property type="match status" value="1"/>
</dbReference>
<dbReference type="OrthoDB" id="5915816at2759"/>
<organism evidence="3 4">
    <name type="scientific">Caenorhabditis bovis</name>
    <dbReference type="NCBI Taxonomy" id="2654633"/>
    <lineage>
        <taxon>Eukaryota</taxon>
        <taxon>Metazoa</taxon>
        <taxon>Ecdysozoa</taxon>
        <taxon>Nematoda</taxon>
        <taxon>Chromadorea</taxon>
        <taxon>Rhabditida</taxon>
        <taxon>Rhabditina</taxon>
        <taxon>Rhabditomorpha</taxon>
        <taxon>Rhabditoidea</taxon>
        <taxon>Rhabditidae</taxon>
        <taxon>Peloderinae</taxon>
        <taxon>Caenorhabditis</taxon>
    </lineage>
</organism>
<dbReference type="AlphaFoldDB" id="A0A8S1F934"/>
<reference evidence="3 4" key="1">
    <citation type="submission" date="2020-04" db="EMBL/GenBank/DDBJ databases">
        <authorList>
            <person name="Laetsch R D."/>
            <person name="Stevens L."/>
            <person name="Kumar S."/>
            <person name="Blaxter L. M."/>
        </authorList>
    </citation>
    <scope>NUCLEOTIDE SEQUENCE [LARGE SCALE GENOMIC DNA]</scope>
</reference>
<evidence type="ECO:0000313" key="4">
    <source>
        <dbReference type="Proteomes" id="UP000494206"/>
    </source>
</evidence>
<evidence type="ECO:0000256" key="1">
    <source>
        <dbReference type="RuleBase" id="RU003425"/>
    </source>
</evidence>
<gene>
    <name evidence="3" type="ORF">CBOVIS_LOCUS10749</name>
</gene>
<dbReference type="InterPro" id="IPR000535">
    <property type="entry name" value="MSP_dom"/>
</dbReference>
<dbReference type="SUPFAM" id="SSF49354">
    <property type="entry name" value="PapD-like"/>
    <property type="match status" value="1"/>
</dbReference>
<accession>A0A8S1F934</accession>
<name>A0A8S1F934_9PELO</name>
<keyword evidence="4" id="KW-1185">Reference proteome</keyword>
<dbReference type="InterPro" id="IPR013783">
    <property type="entry name" value="Ig-like_fold"/>
</dbReference>
<evidence type="ECO:0000259" key="2">
    <source>
        <dbReference type="PROSITE" id="PS50202"/>
    </source>
</evidence>
<dbReference type="EMBL" id="CADEPM010000008">
    <property type="protein sequence ID" value="CAB3409052.1"/>
    <property type="molecule type" value="Genomic_DNA"/>
</dbReference>
<dbReference type="InterPro" id="IPR008962">
    <property type="entry name" value="PapD-like_sf"/>
</dbReference>
<proteinExistence type="predicted"/>
<dbReference type="Gene3D" id="2.60.40.10">
    <property type="entry name" value="Immunoglobulins"/>
    <property type="match status" value="1"/>
</dbReference>
<dbReference type="Pfam" id="PF00635">
    <property type="entry name" value="Motile_Sperm"/>
    <property type="match status" value="1"/>
</dbReference>
<dbReference type="Proteomes" id="UP000494206">
    <property type="component" value="Unassembled WGS sequence"/>
</dbReference>
<keyword evidence="1" id="KW-0206">Cytoskeleton</keyword>
<keyword evidence="1" id="KW-0963">Cytoplasm</keyword>
<feature type="domain" description="MSP" evidence="2">
    <location>
        <begin position="18"/>
        <end position="144"/>
    </location>
</feature>
<dbReference type="PANTHER" id="PTHR21513">
    <property type="entry name" value="MAJOR SPERM PROTEIN"/>
    <property type="match status" value="1"/>
</dbReference>
<protein>
    <recommendedName>
        <fullName evidence="1">Major sperm protein</fullName>
    </recommendedName>
</protein>
<comment type="function">
    <text evidence="1">Central component in molecular interactions underlying sperm crawling. Forms an extensive filament system that extends from sperm villipoda, along the leading edge of the pseudopod.</text>
</comment>
<dbReference type="PANTHER" id="PTHR21513:SF2">
    <property type="entry name" value="MAJOR SPERM PROTEIN"/>
    <property type="match status" value="1"/>
</dbReference>
<comment type="caution">
    <text evidence="3">The sequence shown here is derived from an EMBL/GenBank/DDBJ whole genome shotgun (WGS) entry which is preliminary data.</text>
</comment>
<sequence>MGDKNPSVAGLVDAGPSEIANKPTEPTFKLGLTANKIIFKCGEDRKPVSVPIKIFNPTQATVSFKIRCTSADIFRVQPPIGIVKAQGVTDIIIWFQNTQKVDKNINKHYFAFYHTKADSRTPKEIWSNAKPDGVRRIPAIFEYTGEKKSVSQASAT</sequence>
<evidence type="ECO:0000313" key="3">
    <source>
        <dbReference type="EMBL" id="CAB3409052.1"/>
    </source>
</evidence>